<keyword evidence="12 16" id="KW-0135">Cellulose biosynthesis</keyword>
<evidence type="ECO:0000256" key="9">
    <source>
        <dbReference type="ARBA" id="ARBA00022676"/>
    </source>
</evidence>
<evidence type="ECO:0000256" key="12">
    <source>
        <dbReference type="ARBA" id="ARBA00022916"/>
    </source>
</evidence>
<evidence type="ECO:0000256" key="15">
    <source>
        <dbReference type="ARBA" id="ARBA00048682"/>
    </source>
</evidence>
<dbReference type="EC" id="2.4.1.12" evidence="4 16"/>
<keyword evidence="11 16" id="KW-0812">Transmembrane</keyword>
<evidence type="ECO:0000256" key="11">
    <source>
        <dbReference type="ARBA" id="ARBA00022692"/>
    </source>
</evidence>
<dbReference type="NCBIfam" id="TIGR03030">
    <property type="entry name" value="CelA"/>
    <property type="match status" value="1"/>
</dbReference>
<dbReference type="PRINTS" id="PR01439">
    <property type="entry name" value="CELLSNTHASEA"/>
</dbReference>
<feature type="transmembrane region" description="Helical" evidence="16">
    <location>
        <begin position="40"/>
        <end position="56"/>
    </location>
</feature>
<feature type="transmembrane region" description="Helical" evidence="16">
    <location>
        <begin position="93"/>
        <end position="115"/>
    </location>
</feature>
<feature type="transmembrane region" description="Helical" evidence="16">
    <location>
        <begin position="425"/>
        <end position="443"/>
    </location>
</feature>
<comment type="pathway">
    <text evidence="2 16">Glycan metabolism; bacterial cellulose biosynthesis.</text>
</comment>
<comment type="similarity">
    <text evidence="3">Belongs to the glycosyltransferase 2 family.</text>
</comment>
<dbReference type="CDD" id="cd06421">
    <property type="entry name" value="CESA_CelA_like"/>
    <property type="match status" value="1"/>
</dbReference>
<keyword evidence="9 16" id="KW-0328">Glycosyltransferase</keyword>
<feature type="transmembrane region" description="Helical" evidence="16">
    <location>
        <begin position="503"/>
        <end position="522"/>
    </location>
</feature>
<dbReference type="EMBL" id="JAKOGG010000020">
    <property type="protein sequence ID" value="MCS4558389.1"/>
    <property type="molecule type" value="Genomic_DNA"/>
</dbReference>
<evidence type="ECO:0000256" key="16">
    <source>
        <dbReference type="RuleBase" id="RU365020"/>
    </source>
</evidence>
<protein>
    <recommendedName>
        <fullName evidence="5 16">Cellulose synthase catalytic subunit [UDP-forming]</fullName>
        <ecNumber evidence="4 16">2.4.1.12</ecNumber>
    </recommendedName>
</protein>
<dbReference type="Pfam" id="PF03170">
    <property type="entry name" value="BcsB"/>
    <property type="match status" value="1"/>
</dbReference>
<evidence type="ECO:0000256" key="13">
    <source>
        <dbReference type="ARBA" id="ARBA00022989"/>
    </source>
</evidence>
<evidence type="ECO:0000256" key="6">
    <source>
        <dbReference type="ARBA" id="ARBA00022475"/>
    </source>
</evidence>
<evidence type="ECO:0000256" key="4">
    <source>
        <dbReference type="ARBA" id="ARBA00012539"/>
    </source>
</evidence>
<dbReference type="InterPro" id="IPR009875">
    <property type="entry name" value="PilZ_domain"/>
</dbReference>
<feature type="transmembrane region" description="Helical" evidence="16">
    <location>
        <begin position="401"/>
        <end position="419"/>
    </location>
</feature>
<proteinExistence type="inferred from homology"/>
<comment type="catalytic activity">
    <reaction evidence="15 16">
        <text>[(1-&gt;4)-beta-D-glucosyl](n) + UDP-alpha-D-glucose = [(1-&gt;4)-beta-D-glucosyl](n+1) + UDP + H(+)</text>
        <dbReference type="Rhea" id="RHEA:19929"/>
        <dbReference type="Rhea" id="RHEA-COMP:10033"/>
        <dbReference type="Rhea" id="RHEA-COMP:10034"/>
        <dbReference type="ChEBI" id="CHEBI:15378"/>
        <dbReference type="ChEBI" id="CHEBI:18246"/>
        <dbReference type="ChEBI" id="CHEBI:58223"/>
        <dbReference type="ChEBI" id="CHEBI:58885"/>
        <dbReference type="EC" id="2.4.1.12"/>
    </reaction>
</comment>
<dbReference type="PANTHER" id="PTHR43867">
    <property type="entry name" value="CELLULOSE SYNTHASE CATALYTIC SUBUNIT A [UDP-FORMING]"/>
    <property type="match status" value="1"/>
</dbReference>
<reference evidence="19 20" key="1">
    <citation type="submission" date="2022-02" db="EMBL/GenBank/DDBJ databases">
        <authorList>
            <person name="Zhuang L."/>
        </authorList>
    </citation>
    <scope>NUCLEOTIDE SEQUENCE [LARGE SCALE GENOMIC DNA]</scope>
    <source>
        <strain evidence="19 20">C32</strain>
    </source>
</reference>
<reference evidence="20" key="2">
    <citation type="submission" date="2023-07" db="EMBL/GenBank/DDBJ databases">
        <title>Shewanella mangrovi sp. nov., an acetaldehyde- degrading bacterium isolated from mangrove sediment.</title>
        <authorList>
            <person name="Liu Y."/>
        </authorList>
    </citation>
    <scope>NUCLEOTIDE SEQUENCE [LARGE SCALE GENOMIC DNA]</scope>
    <source>
        <strain evidence="20">C32</strain>
    </source>
</reference>
<comment type="cofactor">
    <cofactor evidence="16">
        <name>Mg(2+)</name>
        <dbReference type="ChEBI" id="CHEBI:18420"/>
    </cofactor>
</comment>
<evidence type="ECO:0000259" key="18">
    <source>
        <dbReference type="Pfam" id="PF07238"/>
    </source>
</evidence>
<keyword evidence="13 16" id="KW-1133">Transmembrane helix</keyword>
<sequence>MEQQTKTFSWLKVWNLIAVIALLCIVVLIVTTPLDMENQTLFAVSGIILCLVIGRIQSPWARLVLLMVSVVISTRYLYWRATDTLVYSTPIETVLGIGLLLAEVYAWLILVLGFFQTVWPLERKIVPLPADSRLWPTVDVYVPTYNESLAIVQDTVLAALNLDYPKDKLRVYLLDDGRRPEFGAFASAAGVGYITRNDNNHAKAGNLNNAMKLTSGELICIFDCDHVATRMFLQATVGAFLKEPKLALLQTPHHFYSPDPFERNLHTAIDMPGEGELFYGPVQKGNDFWNAAFFCGSCAVIRRTALDDTNGFATQTVTEDAHTALQLQRKGWDTAFLDIPLAAGLATERLSLHIGQRARWARGMCQIFRVDNPLFGKGLKFGQRLCYLNAMMHFQFPLPRFVFITAPLAYLLFGLNIIAASPELLLAYALPHLFHAMYTNSILQGRYRYSFWGEIYETVLAFALIRPTLASLWDPSKGKFNVTEKGGLLRDGYFDYEAVKPHLVTVALLLAGISWGAVRMVFSEDFAIQPFVLGLNLMWAGLNVIILLAAVAVAREAKQVRNTVRVNIELPAVLYLSNGYTLRSQTCDLSMGGIRLRNPAAAAMKDAVVEEIEINFDGKALLFPVSFVSGDAHYLRFHFRDLPIRQRRKLVNVVMGRADAWVADHQHPADNPFRSFGYVLKAVMSLFSSGSTNSGWLRWRRSLFGSWKFRLAFIALTGLAVAIVANRAWAAEVPVTQQITLQDAGFFGPVSVSGNGNDIGAHFSIRKDEVATAASLKLSLSYPESQFPKDTFLEVLLNGQHLKNIELDTFSADGFTTDIPLQPALIVSENDLTFRISGQESITCTTEDLTAKHRNEVLIDNQSAISLTLLRLARPNNLADFPAPFFDNGMMRSATIPMVIANNASQQVYESSAIVASYFGSLARFRSVNFPVVNDRLPEQNTIAFVIGNQLAGMTLSPANGPELRLINNPLTPMYKVLVVMGRDGAELKQAAEYLVSGAPLNGELQPVRPISLPARVANDAPNWVSTGKRVTLGELTDDLSLTAKGIYHGANEVNFRAPPDIFRWRNKPMKMEVQYLFPEGEWLDERRSKLSVTLNGKYLTSLPVNSVGVWASVMHLLGNDIRQQRAIIEIPPYLLYGENKLEFYFDLRVHPDSDCQQTIGSNIISRVLPSSTIDFSGSEHFTALPNLSYFVSSGFPFTRMADLSQTLVMLPATPANSELETFLGLMARMGQSTGLPAYKVTVQRGFERAASMKDKDVLVVGGSQSVATSLAGSQFYIAGDKVSLAPSSLSSSWSNIIAGDWGRQEKSAKRQLDGQQGFTGVLSFLSPLNSQRVVVVATDNQTEQLPQLVSALASPQASKIAHGDLLVFNGQQLKAFRVGPTNGSGAMNWDMSLRWYFGRHVLLLLVLMLGGILLGATLLYPMLRRHAHERLSKVEPQHHE</sequence>
<dbReference type="InterPro" id="IPR003919">
    <property type="entry name" value="Cell_synth_A"/>
</dbReference>
<keyword evidence="8 16" id="KW-0973">c-di-GMP</keyword>
<dbReference type="InterPro" id="IPR050321">
    <property type="entry name" value="Glycosyltr_2/OpgH_subfam"/>
</dbReference>
<feature type="transmembrane region" description="Helical" evidence="16">
    <location>
        <begin position="528"/>
        <end position="553"/>
    </location>
</feature>
<dbReference type="SUPFAM" id="SSF141371">
    <property type="entry name" value="PilZ domain-like"/>
    <property type="match status" value="1"/>
</dbReference>
<keyword evidence="14 16" id="KW-0472">Membrane</keyword>
<feature type="transmembrane region" description="Helical" evidence="16">
    <location>
        <begin position="1402"/>
        <end position="1424"/>
    </location>
</feature>
<evidence type="ECO:0000313" key="20">
    <source>
        <dbReference type="Proteomes" id="UP001201549"/>
    </source>
</evidence>
<organism evidence="19 20">
    <name type="scientific">Shewanella electrica</name>
    <dbReference type="NCBI Taxonomy" id="515560"/>
    <lineage>
        <taxon>Bacteria</taxon>
        <taxon>Pseudomonadati</taxon>
        <taxon>Pseudomonadota</taxon>
        <taxon>Gammaproteobacteria</taxon>
        <taxon>Alteromonadales</taxon>
        <taxon>Shewanellaceae</taxon>
        <taxon>Shewanella</taxon>
    </lineage>
</organism>
<keyword evidence="20" id="KW-1185">Reference proteome</keyword>
<accession>A0ABT2FPW7</accession>
<dbReference type="PANTHER" id="PTHR43867:SF2">
    <property type="entry name" value="CELLULOSE SYNTHASE CATALYTIC SUBUNIT A [UDP-FORMING]"/>
    <property type="match status" value="1"/>
</dbReference>
<dbReference type="Gene3D" id="2.60.120.260">
    <property type="entry name" value="Galactose-binding domain-like"/>
    <property type="match status" value="2"/>
</dbReference>
<evidence type="ECO:0000256" key="10">
    <source>
        <dbReference type="ARBA" id="ARBA00022679"/>
    </source>
</evidence>
<feature type="transmembrane region" description="Helical" evidence="16">
    <location>
        <begin position="12"/>
        <end position="34"/>
    </location>
</feature>
<evidence type="ECO:0000256" key="5">
    <source>
        <dbReference type="ARBA" id="ARBA00018714"/>
    </source>
</evidence>
<comment type="caution">
    <text evidence="19">The sequence shown here is derived from an EMBL/GenBank/DDBJ whole genome shotgun (WGS) entry which is preliminary data.</text>
</comment>
<dbReference type="Pfam" id="PF00535">
    <property type="entry name" value="Glycos_transf_2"/>
    <property type="match status" value="1"/>
</dbReference>
<feature type="domain" description="PilZ" evidence="18">
    <location>
        <begin position="559"/>
        <end position="655"/>
    </location>
</feature>
<evidence type="ECO:0000256" key="3">
    <source>
        <dbReference type="ARBA" id="ARBA00006739"/>
    </source>
</evidence>
<evidence type="ECO:0000256" key="14">
    <source>
        <dbReference type="ARBA" id="ARBA00023136"/>
    </source>
</evidence>
<keyword evidence="10 16" id="KW-0808">Transferase</keyword>
<evidence type="ECO:0000313" key="19">
    <source>
        <dbReference type="EMBL" id="MCS4558389.1"/>
    </source>
</evidence>
<evidence type="ECO:0000256" key="2">
    <source>
        <dbReference type="ARBA" id="ARBA00005186"/>
    </source>
</evidence>
<comment type="function">
    <text evidence="16">Catalytic subunit of cellulose synthase. It polymerizes uridine 5'-diphosphate glucose to cellulose.</text>
</comment>
<feature type="transmembrane region" description="Helical" evidence="16">
    <location>
        <begin position="63"/>
        <end position="81"/>
    </location>
</feature>
<dbReference type="Pfam" id="PF07238">
    <property type="entry name" value="PilZ"/>
    <property type="match status" value="1"/>
</dbReference>
<dbReference type="Gene3D" id="2.40.10.220">
    <property type="entry name" value="predicted glycosyltransferase like domains"/>
    <property type="match status" value="1"/>
</dbReference>
<evidence type="ECO:0000259" key="17">
    <source>
        <dbReference type="Pfam" id="PF00535"/>
    </source>
</evidence>
<dbReference type="InterPro" id="IPR018513">
    <property type="entry name" value="Cell_synthase_bac"/>
</dbReference>
<dbReference type="Proteomes" id="UP001201549">
    <property type="component" value="Unassembled WGS sequence"/>
</dbReference>
<dbReference type="Gene3D" id="3.90.550.10">
    <property type="entry name" value="Spore Coat Polysaccharide Biosynthesis Protein SpsA, Chain A"/>
    <property type="match status" value="1"/>
</dbReference>
<name>A0ABT2FPW7_9GAMM</name>
<dbReference type="InterPro" id="IPR029044">
    <property type="entry name" value="Nucleotide-diphossugar_trans"/>
</dbReference>
<feature type="domain" description="Glycosyltransferase 2-like" evidence="17">
    <location>
        <begin position="140"/>
        <end position="308"/>
    </location>
</feature>
<evidence type="ECO:0000256" key="8">
    <source>
        <dbReference type="ARBA" id="ARBA00022636"/>
    </source>
</evidence>
<comment type="subcellular location">
    <subcellularLocation>
        <location evidence="1">Cell inner membrane</location>
        <topology evidence="1">Multi-pass membrane protein</topology>
    </subcellularLocation>
</comment>
<feature type="transmembrane region" description="Helical" evidence="16">
    <location>
        <begin position="709"/>
        <end position="729"/>
    </location>
</feature>
<dbReference type="SUPFAM" id="SSF53448">
    <property type="entry name" value="Nucleotide-diphospho-sugar transferases"/>
    <property type="match status" value="1"/>
</dbReference>
<gene>
    <name evidence="19" type="primary">bcsA</name>
    <name evidence="19" type="ORF">L9G74_18280</name>
</gene>
<keyword evidence="6 16" id="KW-1003">Cell membrane</keyword>
<evidence type="ECO:0000256" key="1">
    <source>
        <dbReference type="ARBA" id="ARBA00004429"/>
    </source>
</evidence>
<dbReference type="RefSeq" id="WP_238898208.1">
    <property type="nucleotide sequence ID" value="NZ_JAKOGG010000020.1"/>
</dbReference>
<keyword evidence="7 16" id="KW-0997">Cell inner membrane</keyword>
<dbReference type="InterPro" id="IPR001173">
    <property type="entry name" value="Glyco_trans_2-like"/>
</dbReference>
<evidence type="ECO:0000256" key="7">
    <source>
        <dbReference type="ARBA" id="ARBA00022519"/>
    </source>
</evidence>